<gene>
    <name evidence="1" type="ORF">CSSPJE1EN2_LOCUS21719</name>
</gene>
<sequence>MNYEILPFVVSRSFVVFPFGGTACSHPHHPQEILPTSVNACFLLCKISNTLSSSTMLQKDPSRFCFGLAALELIVYKTIVASSNSSQTYRVPCPSKSAASSSGIISEITELDFSIFFPNQQLKASFKYWLVVKQRPAIRG</sequence>
<accession>A0ABP1BV55</accession>
<organism evidence="1 2">
    <name type="scientific">Sphagnum jensenii</name>
    <dbReference type="NCBI Taxonomy" id="128206"/>
    <lineage>
        <taxon>Eukaryota</taxon>
        <taxon>Viridiplantae</taxon>
        <taxon>Streptophyta</taxon>
        <taxon>Embryophyta</taxon>
        <taxon>Bryophyta</taxon>
        <taxon>Sphagnophytina</taxon>
        <taxon>Sphagnopsida</taxon>
        <taxon>Sphagnales</taxon>
        <taxon>Sphagnaceae</taxon>
        <taxon>Sphagnum</taxon>
    </lineage>
</organism>
<evidence type="ECO:0000313" key="1">
    <source>
        <dbReference type="EMBL" id="CAK9880230.1"/>
    </source>
</evidence>
<dbReference type="EMBL" id="OZ023708">
    <property type="protein sequence ID" value="CAK9880230.1"/>
    <property type="molecule type" value="Genomic_DNA"/>
</dbReference>
<evidence type="ECO:0000313" key="2">
    <source>
        <dbReference type="Proteomes" id="UP001497522"/>
    </source>
</evidence>
<proteinExistence type="predicted"/>
<dbReference type="Proteomes" id="UP001497522">
    <property type="component" value="Chromosome 7"/>
</dbReference>
<reference evidence="1" key="1">
    <citation type="submission" date="2024-03" db="EMBL/GenBank/DDBJ databases">
        <authorList>
            <consortium name="ELIXIR-Norway"/>
            <consortium name="Elixir Norway"/>
        </authorList>
    </citation>
    <scope>NUCLEOTIDE SEQUENCE</scope>
</reference>
<name>A0ABP1BV55_9BRYO</name>
<keyword evidence="2" id="KW-1185">Reference proteome</keyword>
<protein>
    <submittedName>
        <fullName evidence="1">Uncharacterized protein</fullName>
    </submittedName>
</protein>